<dbReference type="SUPFAM" id="SSF52540">
    <property type="entry name" value="P-loop containing nucleoside triphosphate hydrolases"/>
    <property type="match status" value="1"/>
</dbReference>
<dbReference type="CDD" id="cd02022">
    <property type="entry name" value="DPCK"/>
    <property type="match status" value="1"/>
</dbReference>
<dbReference type="EMBL" id="MTCZ01000182">
    <property type="protein sequence ID" value="OWP83035.1"/>
    <property type="molecule type" value="Genomic_DNA"/>
</dbReference>
<keyword evidence="5" id="KW-0963">Cytoplasm</keyword>
<organism evidence="7 8">
    <name type="scientific">Flavobacterium davisii</name>
    <dbReference type="NCBI Taxonomy" id="2906077"/>
    <lineage>
        <taxon>Bacteria</taxon>
        <taxon>Pseudomonadati</taxon>
        <taxon>Bacteroidota</taxon>
        <taxon>Flavobacteriia</taxon>
        <taxon>Flavobacteriales</taxon>
        <taxon>Flavobacteriaceae</taxon>
        <taxon>Flavobacterium</taxon>
    </lineage>
</organism>
<dbReference type="InterPro" id="IPR027417">
    <property type="entry name" value="P-loop_NTPase"/>
</dbReference>
<dbReference type="UniPathway" id="UPA00241">
    <property type="reaction ID" value="UER00356"/>
</dbReference>
<dbReference type="AlphaFoldDB" id="A0A2D0AIB3"/>
<dbReference type="Gene3D" id="3.40.50.300">
    <property type="entry name" value="P-loop containing nucleotide triphosphate hydrolases"/>
    <property type="match status" value="1"/>
</dbReference>
<accession>A0A2D0AIB3</accession>
<dbReference type="InterPro" id="IPR001977">
    <property type="entry name" value="Depp_CoAkinase"/>
</dbReference>
<keyword evidence="3 5" id="KW-0067">ATP-binding</keyword>
<evidence type="ECO:0000256" key="4">
    <source>
        <dbReference type="ARBA" id="ARBA00022993"/>
    </source>
</evidence>
<evidence type="ECO:0000256" key="2">
    <source>
        <dbReference type="ARBA" id="ARBA00022741"/>
    </source>
</evidence>
<comment type="pathway">
    <text evidence="5">Cofactor biosynthesis; coenzyme A biosynthesis; CoA from (R)-pantothenate: step 5/5.</text>
</comment>
<dbReference type="RefSeq" id="WP_088394451.1">
    <property type="nucleotide sequence ID" value="NZ_MTCZ01000182.1"/>
</dbReference>
<comment type="function">
    <text evidence="5">Catalyzes the phosphorylation of the 3'-hydroxyl group of dephosphocoenzyme A to form coenzyme A.</text>
</comment>
<keyword evidence="4 5" id="KW-0173">Coenzyme A biosynthesis</keyword>
<dbReference type="PANTHER" id="PTHR10695:SF46">
    <property type="entry name" value="BIFUNCTIONAL COENZYME A SYNTHASE-RELATED"/>
    <property type="match status" value="1"/>
</dbReference>
<comment type="catalytic activity">
    <reaction evidence="5">
        <text>3'-dephospho-CoA + ATP = ADP + CoA + H(+)</text>
        <dbReference type="Rhea" id="RHEA:18245"/>
        <dbReference type="ChEBI" id="CHEBI:15378"/>
        <dbReference type="ChEBI" id="CHEBI:30616"/>
        <dbReference type="ChEBI" id="CHEBI:57287"/>
        <dbReference type="ChEBI" id="CHEBI:57328"/>
        <dbReference type="ChEBI" id="CHEBI:456216"/>
        <dbReference type="EC" id="2.7.1.24"/>
    </reaction>
</comment>
<dbReference type="PROSITE" id="PS51219">
    <property type="entry name" value="DPCK"/>
    <property type="match status" value="1"/>
</dbReference>
<feature type="binding site" evidence="5">
    <location>
        <begin position="12"/>
        <end position="17"/>
    </location>
    <ligand>
        <name>ATP</name>
        <dbReference type="ChEBI" id="CHEBI:30616"/>
    </ligand>
</feature>
<dbReference type="GO" id="GO:0005524">
    <property type="term" value="F:ATP binding"/>
    <property type="evidence" value="ECO:0007669"/>
    <property type="project" value="UniProtKB-UniRule"/>
</dbReference>
<dbReference type="GO" id="GO:0004140">
    <property type="term" value="F:dephospho-CoA kinase activity"/>
    <property type="evidence" value="ECO:0007669"/>
    <property type="project" value="UniProtKB-UniRule"/>
</dbReference>
<dbReference type="GO" id="GO:0005737">
    <property type="term" value="C:cytoplasm"/>
    <property type="evidence" value="ECO:0007669"/>
    <property type="project" value="UniProtKB-SubCell"/>
</dbReference>
<sequence length="212" mass="24339">MTKIIGLTGGIGSGKTTVARLFQNKGIPVYIADEEARKIMALPETVQKVASLFGEEVLKENKLNRKQLGQVVFNDPSKLKMLNELIHPLVAAHFYKWIQIHNSFPFVIKESAILFESESYKNCDKIILVIAPEEERIKRVMQRDQLTKEAVLQRIKNQLSDEEKIVKSDFVIKNENLKETSKKISDILKFLSNLYQKNLIVNIWLILLTVKC</sequence>
<reference evidence="7 8" key="1">
    <citation type="journal article" date="2017" name="Infect. Genet. Evol.">
        <title>Comparative genome analysis of fish pathogen Flavobacterium columnare reveals extensive sequence diversity within the species.</title>
        <authorList>
            <person name="Kayansamruaj P."/>
            <person name="Dong H.T."/>
            <person name="Hirono I."/>
            <person name="Kondo H."/>
            <person name="Senapin S."/>
            <person name="Rodkhum C."/>
        </authorList>
    </citation>
    <scope>NUCLEOTIDE SEQUENCE [LARGE SCALE GENOMIC DNA]</scope>
    <source>
        <strain evidence="7 8">1215</strain>
    </source>
</reference>
<keyword evidence="5" id="KW-0808">Transferase</keyword>
<dbReference type="PANTHER" id="PTHR10695">
    <property type="entry name" value="DEPHOSPHO-COA KINASE-RELATED"/>
    <property type="match status" value="1"/>
</dbReference>
<protein>
    <recommendedName>
        <fullName evidence="5 6">Dephospho-CoA kinase</fullName>
        <ecNumber evidence="5 6">2.7.1.24</ecNumber>
    </recommendedName>
    <alternativeName>
        <fullName evidence="5">Dephosphocoenzyme A kinase</fullName>
    </alternativeName>
</protein>
<evidence type="ECO:0000256" key="1">
    <source>
        <dbReference type="ARBA" id="ARBA00009018"/>
    </source>
</evidence>
<keyword evidence="2 5" id="KW-0547">Nucleotide-binding</keyword>
<evidence type="ECO:0000313" key="7">
    <source>
        <dbReference type="EMBL" id="OWP83035.1"/>
    </source>
</evidence>
<evidence type="ECO:0000256" key="3">
    <source>
        <dbReference type="ARBA" id="ARBA00022840"/>
    </source>
</evidence>
<dbReference type="GO" id="GO:0015937">
    <property type="term" value="P:coenzyme A biosynthetic process"/>
    <property type="evidence" value="ECO:0007669"/>
    <property type="project" value="UniProtKB-UniRule"/>
</dbReference>
<dbReference type="Pfam" id="PF01121">
    <property type="entry name" value="CoaE"/>
    <property type="match status" value="1"/>
</dbReference>
<dbReference type="NCBIfam" id="TIGR00152">
    <property type="entry name" value="dephospho-CoA kinase"/>
    <property type="match status" value="1"/>
</dbReference>
<dbReference type="HAMAP" id="MF_00376">
    <property type="entry name" value="Dephospho_CoA_kinase"/>
    <property type="match status" value="1"/>
</dbReference>
<dbReference type="EC" id="2.7.1.24" evidence="5 6"/>
<gene>
    <name evidence="5" type="primary">coaE</name>
    <name evidence="7" type="ORF">BWK59_12665</name>
</gene>
<evidence type="ECO:0000256" key="5">
    <source>
        <dbReference type="HAMAP-Rule" id="MF_00376"/>
    </source>
</evidence>
<evidence type="ECO:0000313" key="8">
    <source>
        <dbReference type="Proteomes" id="UP000197768"/>
    </source>
</evidence>
<keyword evidence="5 7" id="KW-0418">Kinase</keyword>
<name>A0A2D0AIB3_9FLAO</name>
<proteinExistence type="inferred from homology"/>
<dbReference type="Proteomes" id="UP000197768">
    <property type="component" value="Unassembled WGS sequence"/>
</dbReference>
<comment type="caution">
    <text evidence="7">The sequence shown here is derived from an EMBL/GenBank/DDBJ whole genome shotgun (WGS) entry which is preliminary data.</text>
</comment>
<comment type="similarity">
    <text evidence="1 5">Belongs to the CoaE family.</text>
</comment>
<comment type="subcellular location">
    <subcellularLocation>
        <location evidence="5">Cytoplasm</location>
    </subcellularLocation>
</comment>
<evidence type="ECO:0000256" key="6">
    <source>
        <dbReference type="NCBIfam" id="TIGR00152"/>
    </source>
</evidence>